<dbReference type="Proteomes" id="UP001358586">
    <property type="component" value="Chromosome 8"/>
</dbReference>
<organism evidence="1 2">
    <name type="scientific">Gossypium arboreum</name>
    <name type="common">Tree cotton</name>
    <name type="synonym">Gossypium nanking</name>
    <dbReference type="NCBI Taxonomy" id="29729"/>
    <lineage>
        <taxon>Eukaryota</taxon>
        <taxon>Viridiplantae</taxon>
        <taxon>Streptophyta</taxon>
        <taxon>Embryophyta</taxon>
        <taxon>Tracheophyta</taxon>
        <taxon>Spermatophyta</taxon>
        <taxon>Magnoliopsida</taxon>
        <taxon>eudicotyledons</taxon>
        <taxon>Gunneridae</taxon>
        <taxon>Pentapetalae</taxon>
        <taxon>rosids</taxon>
        <taxon>malvids</taxon>
        <taxon>Malvales</taxon>
        <taxon>Malvaceae</taxon>
        <taxon>Malvoideae</taxon>
        <taxon>Gossypium</taxon>
    </lineage>
</organism>
<sequence>MAIKLGEVLANEKTKLTYGGGSMGLMGSMATSTYVKGSLVLGIIPRVFKENAQCGPTIGKELPIWSISKQLEIMYDIADALPYQKVLVH</sequence>
<protein>
    <submittedName>
        <fullName evidence="1">Uncharacterized protein</fullName>
    </submittedName>
</protein>
<dbReference type="SUPFAM" id="SSF102405">
    <property type="entry name" value="MCP/YpsA-like"/>
    <property type="match status" value="1"/>
</dbReference>
<evidence type="ECO:0000313" key="1">
    <source>
        <dbReference type="EMBL" id="KAK5812750.1"/>
    </source>
</evidence>
<dbReference type="Gene3D" id="3.40.50.450">
    <property type="match status" value="1"/>
</dbReference>
<evidence type="ECO:0000313" key="2">
    <source>
        <dbReference type="Proteomes" id="UP001358586"/>
    </source>
</evidence>
<comment type="caution">
    <text evidence="1">The sequence shown here is derived from an EMBL/GenBank/DDBJ whole genome shotgun (WGS) entry which is preliminary data.</text>
</comment>
<gene>
    <name evidence="1" type="ORF">PVK06_028189</name>
</gene>
<accession>A0ABR0P2A4</accession>
<dbReference type="EMBL" id="JARKNE010000008">
    <property type="protein sequence ID" value="KAK5812750.1"/>
    <property type="molecule type" value="Genomic_DNA"/>
</dbReference>
<keyword evidence="2" id="KW-1185">Reference proteome</keyword>
<reference evidence="1 2" key="1">
    <citation type="submission" date="2023-03" db="EMBL/GenBank/DDBJ databases">
        <title>WGS of Gossypium arboreum.</title>
        <authorList>
            <person name="Yu D."/>
        </authorList>
    </citation>
    <scope>NUCLEOTIDE SEQUENCE [LARGE SCALE GENOMIC DNA]</scope>
    <source>
        <tissue evidence="1">Leaf</tissue>
    </source>
</reference>
<proteinExistence type="predicted"/>
<name>A0ABR0P2A4_GOSAR</name>